<name>A0A7J0CEP5_9ACTN</name>
<gene>
    <name evidence="3" type="ORF">Sfulv_49870</name>
</gene>
<evidence type="ECO:0000256" key="2">
    <source>
        <dbReference type="SAM" id="Phobius"/>
    </source>
</evidence>
<evidence type="ECO:0000256" key="1">
    <source>
        <dbReference type="SAM" id="MobiDB-lite"/>
    </source>
</evidence>
<feature type="region of interest" description="Disordered" evidence="1">
    <location>
        <begin position="1"/>
        <end position="80"/>
    </location>
</feature>
<keyword evidence="4" id="KW-1185">Reference proteome</keyword>
<keyword evidence="2" id="KW-0472">Membrane</keyword>
<keyword evidence="2" id="KW-0812">Transmembrane</keyword>
<feature type="transmembrane region" description="Helical" evidence="2">
    <location>
        <begin position="130"/>
        <end position="150"/>
    </location>
</feature>
<evidence type="ECO:0000313" key="4">
    <source>
        <dbReference type="Proteomes" id="UP000498980"/>
    </source>
</evidence>
<organism evidence="3 4">
    <name type="scientific">Streptomyces fulvorobeus</name>
    <dbReference type="NCBI Taxonomy" id="284028"/>
    <lineage>
        <taxon>Bacteria</taxon>
        <taxon>Bacillati</taxon>
        <taxon>Actinomycetota</taxon>
        <taxon>Actinomycetes</taxon>
        <taxon>Kitasatosporales</taxon>
        <taxon>Streptomycetaceae</taxon>
        <taxon>Streptomyces</taxon>
    </lineage>
</organism>
<dbReference type="Proteomes" id="UP000498980">
    <property type="component" value="Unassembled WGS sequence"/>
</dbReference>
<evidence type="ECO:0000313" key="3">
    <source>
        <dbReference type="EMBL" id="GFN00177.1"/>
    </source>
</evidence>
<comment type="caution">
    <text evidence="3">The sequence shown here is derived from an EMBL/GenBank/DDBJ whole genome shotgun (WGS) entry which is preliminary data.</text>
</comment>
<dbReference type="AlphaFoldDB" id="A0A7J0CEP5"/>
<feature type="compositionally biased region" description="Basic and acidic residues" evidence="1">
    <location>
        <begin position="42"/>
        <end position="80"/>
    </location>
</feature>
<dbReference type="EMBL" id="BLWC01000001">
    <property type="protein sequence ID" value="GFN00177.1"/>
    <property type="molecule type" value="Genomic_DNA"/>
</dbReference>
<sequence length="152" mass="16852">MSTAQSRTVRRGLSRPAGSPGSAVADGSSHRYSVRVMPAKLRSGEAGEGRRVRGSDRSRAAEDFRRGSADRWPTRGRQRAREARRMKRFVESVGFVVFVQGVAGLLHEWTGWFRLWAVVRRVEFLEANQTFAHIALVVTGVAVMVAAEAVKE</sequence>
<feature type="transmembrane region" description="Helical" evidence="2">
    <location>
        <begin position="89"/>
        <end position="110"/>
    </location>
</feature>
<keyword evidence="2" id="KW-1133">Transmembrane helix</keyword>
<protein>
    <submittedName>
        <fullName evidence="3">Uncharacterized protein</fullName>
    </submittedName>
</protein>
<reference evidence="3 4" key="1">
    <citation type="submission" date="2020-05" db="EMBL/GenBank/DDBJ databases">
        <title>Whole genome shotgun sequence of Streptomyces fulvorobeus NBRC 15897.</title>
        <authorList>
            <person name="Komaki H."/>
            <person name="Tamura T."/>
        </authorList>
    </citation>
    <scope>NUCLEOTIDE SEQUENCE [LARGE SCALE GENOMIC DNA]</scope>
    <source>
        <strain evidence="3 4">NBRC 15897</strain>
    </source>
</reference>
<proteinExistence type="predicted"/>
<accession>A0A7J0CEP5</accession>